<evidence type="ECO:0000313" key="3">
    <source>
        <dbReference type="Proteomes" id="UP000664534"/>
    </source>
</evidence>
<dbReference type="OrthoDB" id="194358at2759"/>
<comment type="caution">
    <text evidence="2">The sequence shown here is derived from an EMBL/GenBank/DDBJ whole genome shotgun (WGS) entry which is preliminary data.</text>
</comment>
<protein>
    <submittedName>
        <fullName evidence="2">Uncharacterized protein</fullName>
    </submittedName>
</protein>
<keyword evidence="1" id="KW-0472">Membrane</keyword>
<organism evidence="2 3">
    <name type="scientific">Imshaugia aleurites</name>
    <dbReference type="NCBI Taxonomy" id="172621"/>
    <lineage>
        <taxon>Eukaryota</taxon>
        <taxon>Fungi</taxon>
        <taxon>Dikarya</taxon>
        <taxon>Ascomycota</taxon>
        <taxon>Pezizomycotina</taxon>
        <taxon>Lecanoromycetes</taxon>
        <taxon>OSLEUM clade</taxon>
        <taxon>Lecanoromycetidae</taxon>
        <taxon>Lecanorales</taxon>
        <taxon>Lecanorineae</taxon>
        <taxon>Parmeliaceae</taxon>
        <taxon>Imshaugia</taxon>
    </lineage>
</organism>
<keyword evidence="1" id="KW-1133">Transmembrane helix</keyword>
<accession>A0A8H3G5A4</accession>
<reference evidence="2" key="1">
    <citation type="submission" date="2021-03" db="EMBL/GenBank/DDBJ databases">
        <authorList>
            <person name="Tagirdzhanova G."/>
        </authorList>
    </citation>
    <scope>NUCLEOTIDE SEQUENCE</scope>
</reference>
<gene>
    <name evidence="2" type="ORF">IMSHALPRED_010441</name>
</gene>
<dbReference type="Proteomes" id="UP000664534">
    <property type="component" value="Unassembled WGS sequence"/>
</dbReference>
<dbReference type="AlphaFoldDB" id="A0A8H3G5A4"/>
<evidence type="ECO:0000256" key="1">
    <source>
        <dbReference type="SAM" id="Phobius"/>
    </source>
</evidence>
<dbReference type="EMBL" id="CAJPDT010000088">
    <property type="protein sequence ID" value="CAF9936045.1"/>
    <property type="molecule type" value="Genomic_DNA"/>
</dbReference>
<feature type="transmembrane region" description="Helical" evidence="1">
    <location>
        <begin position="219"/>
        <end position="242"/>
    </location>
</feature>
<proteinExistence type="predicted"/>
<name>A0A8H3G5A4_9LECA</name>
<sequence length="636" mass="68832">MDGTSASAPNPSNNTLPGDDFSNNLFTDLAPLLALFGDQMTKQFLSMSMGWADNTLIAVCPIGILTIMVSAIRIGGTSKLKTLIGRARESRSTAELELLSATSGEVCEMWSGSEIVRVAGQPATTQYILDRNVKPAVVMTLSDAVERGVYSHNSSQTDPEDSTVAPNLTLNVQGATALPWELLTTVVIGILIQTMTFVLGGFIVYGWSWRAGSNMISSYGFPCYLVGTVLLTFGLLGCARVIQNTSRVDELSPKHPDDEQSPTNSTAAYQPLCVQKGCTVDDKHFLSYAIFHPEGQSTIKVSRSNGRDYNLVTLCSTIVALVGYVCQFTGLRAMHWSVALIQLAATLTVTCARAFIRRGLANQPIYRPLPMGTDAAGLAYLLCEAETWELVTGTSVLNEPTRAILSDVEDMDPDVNKPSLLHELQEMAANPNPSTDLIRTAKSIGQTVATEHSTNLLAQHRNRILIDETVADAVETDALDFCDRSVSLTGAIRMLGQPHYLHPSVTHEELEGKGNDFAFLRGLTISEMRATLKRTFENGSTKSSTEIAVLSSSSLERICTLELFTLFMLSFTGQMSQFRERTTKITGPNGETWTNDTFSEMAAAVVQAGLAEDEAEALTLVVPAFAARGLLPTELS</sequence>
<evidence type="ECO:0000313" key="2">
    <source>
        <dbReference type="EMBL" id="CAF9936045.1"/>
    </source>
</evidence>
<keyword evidence="3" id="KW-1185">Reference proteome</keyword>
<feature type="transmembrane region" description="Helical" evidence="1">
    <location>
        <begin position="55"/>
        <end position="76"/>
    </location>
</feature>
<feature type="transmembrane region" description="Helical" evidence="1">
    <location>
        <begin position="309"/>
        <end position="330"/>
    </location>
</feature>
<keyword evidence="1" id="KW-0812">Transmembrane</keyword>
<feature type="transmembrane region" description="Helical" evidence="1">
    <location>
        <begin position="182"/>
        <end position="207"/>
    </location>
</feature>